<feature type="domain" description="STAS" evidence="1">
    <location>
        <begin position="3"/>
        <end position="112"/>
    </location>
</feature>
<keyword evidence="3" id="KW-1185">Reference proteome</keyword>
<evidence type="ECO:0000313" key="2">
    <source>
        <dbReference type="EMBL" id="GIJ50701.1"/>
    </source>
</evidence>
<evidence type="ECO:0000313" key="3">
    <source>
        <dbReference type="Proteomes" id="UP000619260"/>
    </source>
</evidence>
<dbReference type="RefSeq" id="WP_203904128.1">
    <property type="nucleotide sequence ID" value="NZ_BOPF01000038.1"/>
</dbReference>
<dbReference type="EMBL" id="BOPF01000038">
    <property type="protein sequence ID" value="GIJ50701.1"/>
    <property type="molecule type" value="Genomic_DNA"/>
</dbReference>
<proteinExistence type="predicted"/>
<dbReference type="AlphaFoldDB" id="A0A8J3YSJ0"/>
<dbReference type="InterPro" id="IPR002645">
    <property type="entry name" value="STAS_dom"/>
</dbReference>
<dbReference type="SUPFAM" id="SSF52091">
    <property type="entry name" value="SpoIIaa-like"/>
    <property type="match status" value="1"/>
</dbReference>
<reference evidence="2" key="1">
    <citation type="submission" date="2021-01" db="EMBL/GenBank/DDBJ databases">
        <title>Whole genome shotgun sequence of Virgisporangium aliadipatigenens NBRC 105644.</title>
        <authorList>
            <person name="Komaki H."/>
            <person name="Tamura T."/>
        </authorList>
    </citation>
    <scope>NUCLEOTIDE SEQUENCE</scope>
    <source>
        <strain evidence="2">NBRC 105644</strain>
    </source>
</reference>
<dbReference type="PROSITE" id="PS50801">
    <property type="entry name" value="STAS"/>
    <property type="match status" value="1"/>
</dbReference>
<dbReference type="Pfam" id="PF01740">
    <property type="entry name" value="STAS"/>
    <property type="match status" value="1"/>
</dbReference>
<accession>A0A8J3YSJ0</accession>
<organism evidence="2 3">
    <name type="scientific">Virgisporangium aliadipatigenens</name>
    <dbReference type="NCBI Taxonomy" id="741659"/>
    <lineage>
        <taxon>Bacteria</taxon>
        <taxon>Bacillati</taxon>
        <taxon>Actinomycetota</taxon>
        <taxon>Actinomycetes</taxon>
        <taxon>Micromonosporales</taxon>
        <taxon>Micromonosporaceae</taxon>
        <taxon>Virgisporangium</taxon>
    </lineage>
</organism>
<protein>
    <recommendedName>
        <fullName evidence="1">STAS domain-containing protein</fullName>
    </recommendedName>
</protein>
<dbReference type="Proteomes" id="UP000619260">
    <property type="component" value="Unassembled WGS sequence"/>
</dbReference>
<dbReference type="InterPro" id="IPR036513">
    <property type="entry name" value="STAS_dom_sf"/>
</dbReference>
<comment type="caution">
    <text evidence="2">The sequence shown here is derived from an EMBL/GenBank/DDBJ whole genome shotgun (WGS) entry which is preliminary data.</text>
</comment>
<dbReference type="CDD" id="cd07043">
    <property type="entry name" value="STAS_anti-anti-sigma_factors"/>
    <property type="match status" value="1"/>
</dbReference>
<evidence type="ECO:0000259" key="1">
    <source>
        <dbReference type="PROSITE" id="PS50801"/>
    </source>
</evidence>
<gene>
    <name evidence="2" type="ORF">Val02_75870</name>
</gene>
<name>A0A8J3YSJ0_9ACTN</name>
<dbReference type="Gene3D" id="3.30.750.24">
    <property type="entry name" value="STAS domain"/>
    <property type="match status" value="1"/>
</dbReference>
<sequence>MRLQVGVVEQPYGAVITVSGMLTVATMGQLEGVLAQRLGARHPLLIIDLSTLVLCDSTSTVLLAAAVSAGRDCGVTVAVAAPPPSVLHVFEASGVLAELPVYRTVEGASRQENRDLVAK</sequence>